<proteinExistence type="predicted"/>
<reference evidence="8" key="1">
    <citation type="submission" date="2021-01" db="EMBL/GenBank/DDBJ databases">
        <authorList>
            <person name="Bezrukov I."/>
        </authorList>
    </citation>
    <scope>NUCLEOTIDE SEQUENCE</scope>
</reference>
<dbReference type="InterPro" id="IPR055081">
    <property type="entry name" value="NLP1-9_GAF"/>
</dbReference>
<dbReference type="InterPro" id="IPR045012">
    <property type="entry name" value="NLP"/>
</dbReference>
<dbReference type="CDD" id="cd06407">
    <property type="entry name" value="PB1_NLP"/>
    <property type="match status" value="1"/>
</dbReference>
<dbReference type="PANTHER" id="PTHR32002:SF39">
    <property type="entry name" value="PROTEIN NLP1"/>
    <property type="match status" value="1"/>
</dbReference>
<dbReference type="Pfam" id="PF22922">
    <property type="entry name" value="GAF_NLP"/>
    <property type="match status" value="2"/>
</dbReference>
<keyword evidence="9" id="KW-1185">Reference proteome</keyword>
<evidence type="ECO:0000256" key="1">
    <source>
        <dbReference type="ARBA" id="ARBA00023015"/>
    </source>
</evidence>
<feature type="region of interest" description="Disordered" evidence="5">
    <location>
        <begin position="600"/>
        <end position="635"/>
    </location>
</feature>
<evidence type="ECO:0000256" key="2">
    <source>
        <dbReference type="ARBA" id="ARBA00023125"/>
    </source>
</evidence>
<dbReference type="SUPFAM" id="SSF54277">
    <property type="entry name" value="CAD &amp; PB1 domains"/>
    <property type="match status" value="1"/>
</dbReference>
<dbReference type="InterPro" id="IPR034891">
    <property type="entry name" value="PB1_NLP"/>
</dbReference>
<keyword evidence="2" id="KW-0238">DNA-binding</keyword>
<organism evidence="8 9">
    <name type="scientific">Arabidopsis arenosa</name>
    <name type="common">Sand rock-cress</name>
    <name type="synonym">Cardaminopsis arenosa</name>
    <dbReference type="NCBI Taxonomy" id="38785"/>
    <lineage>
        <taxon>Eukaryota</taxon>
        <taxon>Viridiplantae</taxon>
        <taxon>Streptophyta</taxon>
        <taxon>Embryophyta</taxon>
        <taxon>Tracheophyta</taxon>
        <taxon>Spermatophyta</taxon>
        <taxon>Magnoliopsida</taxon>
        <taxon>eudicotyledons</taxon>
        <taxon>Gunneridae</taxon>
        <taxon>Pentapetalae</taxon>
        <taxon>rosids</taxon>
        <taxon>malvids</taxon>
        <taxon>Brassicales</taxon>
        <taxon>Brassicaceae</taxon>
        <taxon>Camelineae</taxon>
        <taxon>Arabidopsis</taxon>
    </lineage>
</organism>
<evidence type="ECO:0000259" key="7">
    <source>
        <dbReference type="PROSITE" id="PS51745"/>
    </source>
</evidence>
<dbReference type="Pfam" id="PF02042">
    <property type="entry name" value="RWP-RK"/>
    <property type="match status" value="1"/>
</dbReference>
<dbReference type="PANTHER" id="PTHR32002">
    <property type="entry name" value="PROTEIN NLP8"/>
    <property type="match status" value="1"/>
</dbReference>
<dbReference type="Pfam" id="PF00564">
    <property type="entry name" value="PB1"/>
    <property type="match status" value="1"/>
</dbReference>
<dbReference type="FunFam" id="3.10.20.90:FF:000186">
    <property type="entry name" value="RWP-RK domain-containing protein"/>
    <property type="match status" value="1"/>
</dbReference>
<dbReference type="SMART" id="SM00666">
    <property type="entry name" value="PB1"/>
    <property type="match status" value="1"/>
</dbReference>
<evidence type="ECO:0000313" key="9">
    <source>
        <dbReference type="Proteomes" id="UP000682877"/>
    </source>
</evidence>
<keyword evidence="4" id="KW-0539">Nucleus</keyword>
<evidence type="ECO:0000256" key="5">
    <source>
        <dbReference type="SAM" id="MobiDB-lite"/>
    </source>
</evidence>
<dbReference type="InterPro" id="IPR003035">
    <property type="entry name" value="RWP-RK_dom"/>
</dbReference>
<dbReference type="InterPro" id="IPR000270">
    <property type="entry name" value="PB1_dom"/>
</dbReference>
<dbReference type="InterPro" id="IPR053793">
    <property type="entry name" value="PB1-like"/>
</dbReference>
<dbReference type="AlphaFoldDB" id="A0A8S1ZZW5"/>
<sequence>MEDDGGGDGGEGNGGFSPNSSFGAFSDTAMDLDFMDELLFDGCWIETTDSKSLNQTEQSASASTAMIDISPFLCFGENPSQDNFSNEETERMFPHSPSNQAEKFLLEEAEVGKSWWIAPRASEGPSSSVKERLLQAISGLNEAVQDKDFLVQIWVPIQQEGKSFLTTCAQPHLFNQEYSSLAEYRHVSETYNFPADEGMKDFVGLPGRVFLQKLPEWTPDVRFFRRDEYPRIKEAQKCDVRGSLALPVFERGSGTCLGVVEIVTTTQKMNYRQELEKMCKALEDLQFNSAYVCTVIVLHLSFCIMSLPAVNLRSSSNLNTPSSEFLQVYSDFYCAALPEIKDFLATVCRSYDLPLALSWAPCARQGKVGSRHSDENFSQCVSTMDSACSVPDEQSKIFWEACSEHHLLQGQGIVGKAFNATKLFFVPEVTTFSKTNYPLAHHAKISGLHAALAVPLTSKSGLVEFVLEFFFPKACLDTEAQQEMLKSLSVTLQQDFRSSNLVIDKDLELKVVFPVRETMLFSENPLTGAETAESLTEIEMQESSWISHMILANEKGKDVSLSWEYQKEDPKELSSGQEHGQLDPVPNNVPLEAEQFQQASTSGLKVDIGPSTESASIGGGNMLGSRKPGEKRRTKTEKTIGLEVLRQYFAGSLKDAAKSIGVCPTTLKRICRQHGIMRWPSRKIKKVGHSLKKLQLVMDSVQGAQGSIQLDSFYTSFPELNSPNMSSNGPSLKNTEQSSHLNAQTDNYGIMAEENPRSPSSSCSKSSGSSNNNENTANILVAEDADAVLKRAHSEAQLHNVNQEETKCLSRTQSHKTFKKPPVLENSSPLPGSSNKSLRAGGAIKVKATFGEARIRFTLLPSCGFRELQQEIARRFNIDDISWFDLKYLDDDKEWVLLTCEADLVECIDIYRLTQTHTIKISLNEASQVKLSGSFGSTGLS</sequence>
<protein>
    <submittedName>
        <fullName evidence="8">Uncharacterized protein</fullName>
    </submittedName>
</protein>
<dbReference type="GO" id="GO:0003700">
    <property type="term" value="F:DNA-binding transcription factor activity"/>
    <property type="evidence" value="ECO:0007669"/>
    <property type="project" value="InterPro"/>
</dbReference>
<evidence type="ECO:0000259" key="6">
    <source>
        <dbReference type="PROSITE" id="PS51519"/>
    </source>
</evidence>
<feature type="region of interest" description="Disordered" evidence="5">
    <location>
        <begin position="751"/>
        <end position="774"/>
    </location>
</feature>
<keyword evidence="1" id="KW-0805">Transcription regulation</keyword>
<dbReference type="GO" id="GO:0003677">
    <property type="term" value="F:DNA binding"/>
    <property type="evidence" value="ECO:0007669"/>
    <property type="project" value="UniProtKB-KW"/>
</dbReference>
<feature type="domain" description="PB1" evidence="7">
    <location>
        <begin position="843"/>
        <end position="926"/>
    </location>
</feature>
<dbReference type="Gene3D" id="3.10.20.90">
    <property type="entry name" value="Phosphatidylinositol 3-kinase Catalytic Subunit, Chain A, domain 1"/>
    <property type="match status" value="1"/>
</dbReference>
<dbReference type="EMBL" id="LR999453">
    <property type="protein sequence ID" value="CAE5985894.1"/>
    <property type="molecule type" value="Genomic_DNA"/>
</dbReference>
<feature type="compositionally biased region" description="Low complexity" evidence="5">
    <location>
        <begin position="758"/>
        <end position="774"/>
    </location>
</feature>
<evidence type="ECO:0000256" key="3">
    <source>
        <dbReference type="ARBA" id="ARBA00023163"/>
    </source>
</evidence>
<dbReference type="Proteomes" id="UP000682877">
    <property type="component" value="Chromosome 3"/>
</dbReference>
<keyword evidence="3" id="KW-0804">Transcription</keyword>
<dbReference type="PROSITE" id="PS51519">
    <property type="entry name" value="RWP_RK"/>
    <property type="match status" value="1"/>
</dbReference>
<feature type="domain" description="RWP-RK" evidence="6">
    <location>
        <begin position="626"/>
        <end position="707"/>
    </location>
</feature>
<feature type="region of interest" description="Disordered" evidence="5">
    <location>
        <begin position="1"/>
        <end position="20"/>
    </location>
</feature>
<name>A0A8S1ZZW5_ARAAE</name>
<evidence type="ECO:0000313" key="8">
    <source>
        <dbReference type="EMBL" id="CAE5985894.1"/>
    </source>
</evidence>
<evidence type="ECO:0000256" key="4">
    <source>
        <dbReference type="ARBA" id="ARBA00023242"/>
    </source>
</evidence>
<accession>A0A8S1ZZW5</accession>
<gene>
    <name evidence="8" type="ORF">AARE701A_LOCUS8775</name>
</gene>
<dbReference type="PROSITE" id="PS51745">
    <property type="entry name" value="PB1"/>
    <property type="match status" value="1"/>
</dbReference>